<dbReference type="Gene3D" id="2.170.130.10">
    <property type="entry name" value="TonB-dependent receptor, plug domain"/>
    <property type="match status" value="1"/>
</dbReference>
<gene>
    <name evidence="2" type="ORF">SAMN02927937_00444</name>
</gene>
<dbReference type="InterPro" id="IPR008969">
    <property type="entry name" value="CarboxyPept-like_regulatory"/>
</dbReference>
<protein>
    <submittedName>
        <fullName evidence="2">TonB-dependent Receptor Plug Domain</fullName>
    </submittedName>
</protein>
<sequence>MTCVGYGQGFSLNLTVSDSLKTAVNDAFIILTNADGFSQTYQTNTYGKMSANLPKGVYRLEVNHVNYKPFSKEINLSQNSYESILLHFDGNQLEEIVITAKESKGLITSSKIDRQAMAHLQPSSFTDLLELLPGGKAKDPDLTGTNTITIREFEKPTGDYNTGSLGVQFMMDGNLMNSAADMQVSSYSRHTVGSANTVTSRNTTTTGIDMRTISTNDIDNVEIIRGIPTASYGDLTSGLVLINRKSGETQWQSRLKIDGFSKMYYLAKGFKVSDKWDINASVDYLDAKADPRNTNENYQRFSGSVRSTAWLNVGNNHLKWQTNLDYNFSMDDETVDPDSGYAKVDAYLNKKQYVSLANNFDLKIKNGFFNRLQLNTFIKQGYEDLKQTKLTQLSGPTSISIATEPGVNDGYFPELTYISYLKTEGRPLDMSYKLTADALTFTGNISHNIEAGFDFKYSKNNGRGQMYDVLKPPFPTMATRPRAYRDVPAYQNMAFFVGDRMQYDFENHGLMLYAGARISKMLGMPDAYALGEKIYAEPRINLQWNAPVMQIAGKDLKTDVTVGYGMLYKQPTLMMLYPNLIYKNFQQLNFYHNNPDLRYVNYMTYVVDVANYDLVAAKNVKKEIRLDVSYEGHQFFVTYFNEDMKSGFRSGAFFQTFYYNRYDASGLDLENMTQHPDINDLPYEQQYQFLGFSTQQNGSRTLKKGIEFGYHSPRFKSINTRITLNGAWFKTLYENSVPYHEKPTQSIGGISFPYVGIYKNDDGYIHTGLNYNCIVDTYLPALDMNLSLSLQGTLFFDKERSKRIAEPYAYYDKDGNIFEFTEADKTDLYKQWLVRNVSVTDNMATNYTFDVVANLKATKRLYNNLKASLFVNRLFSYYAPYKFNGRIVERNFWNEPYFGMELTFNF</sequence>
<keyword evidence="3" id="KW-1185">Reference proteome</keyword>
<dbReference type="Gene3D" id="2.60.40.1120">
    <property type="entry name" value="Carboxypeptidase-like, regulatory domain"/>
    <property type="match status" value="1"/>
</dbReference>
<evidence type="ECO:0000313" key="3">
    <source>
        <dbReference type="Proteomes" id="UP000199634"/>
    </source>
</evidence>
<evidence type="ECO:0000259" key="1">
    <source>
        <dbReference type="Pfam" id="PF07715"/>
    </source>
</evidence>
<dbReference type="SUPFAM" id="SSF49464">
    <property type="entry name" value="Carboxypeptidase regulatory domain-like"/>
    <property type="match status" value="1"/>
</dbReference>
<dbReference type="STRING" id="1159016.SAMN02927937_00444"/>
<accession>A0A1H6JMK6</accession>
<dbReference type="Proteomes" id="UP000199634">
    <property type="component" value="Unassembled WGS sequence"/>
</dbReference>
<dbReference type="InterPro" id="IPR037066">
    <property type="entry name" value="Plug_dom_sf"/>
</dbReference>
<dbReference type="SUPFAM" id="SSF56935">
    <property type="entry name" value="Porins"/>
    <property type="match status" value="1"/>
</dbReference>
<dbReference type="Pfam" id="PF07715">
    <property type="entry name" value="Plug"/>
    <property type="match status" value="1"/>
</dbReference>
<organism evidence="2 3">
    <name type="scientific">Paenimyroides marinum</name>
    <dbReference type="NCBI Taxonomy" id="1159016"/>
    <lineage>
        <taxon>Bacteria</taxon>
        <taxon>Pseudomonadati</taxon>
        <taxon>Bacteroidota</taxon>
        <taxon>Flavobacteriia</taxon>
        <taxon>Flavobacteriales</taxon>
        <taxon>Flavobacteriaceae</taxon>
        <taxon>Paenimyroides</taxon>
    </lineage>
</organism>
<keyword evidence="2" id="KW-0675">Receptor</keyword>
<proteinExistence type="predicted"/>
<dbReference type="EMBL" id="FNXE01000004">
    <property type="protein sequence ID" value="SEH61004.1"/>
    <property type="molecule type" value="Genomic_DNA"/>
</dbReference>
<dbReference type="InterPro" id="IPR012910">
    <property type="entry name" value="Plug_dom"/>
</dbReference>
<evidence type="ECO:0000313" key="2">
    <source>
        <dbReference type="EMBL" id="SEH61004.1"/>
    </source>
</evidence>
<feature type="domain" description="TonB-dependent receptor plug" evidence="1">
    <location>
        <begin position="108"/>
        <end position="236"/>
    </location>
</feature>
<reference evidence="3" key="1">
    <citation type="submission" date="2016-10" db="EMBL/GenBank/DDBJ databases">
        <authorList>
            <person name="Varghese N."/>
            <person name="Submissions S."/>
        </authorList>
    </citation>
    <scope>NUCLEOTIDE SEQUENCE [LARGE SCALE GENOMIC DNA]</scope>
    <source>
        <strain evidence="3">CGMCC 1.10825</strain>
    </source>
</reference>
<name>A0A1H6JMK6_9FLAO</name>
<dbReference type="AlphaFoldDB" id="A0A1H6JMK6"/>